<evidence type="ECO:0008006" key="3">
    <source>
        <dbReference type="Google" id="ProtNLM"/>
    </source>
</evidence>
<dbReference type="Proteomes" id="UP000017819">
    <property type="component" value="Unassembled WGS sequence"/>
</dbReference>
<evidence type="ECO:0000313" key="2">
    <source>
        <dbReference type="Proteomes" id="UP000017819"/>
    </source>
</evidence>
<gene>
    <name evidence="1" type="ORF">N177_3402</name>
</gene>
<dbReference type="SUPFAM" id="SSF48452">
    <property type="entry name" value="TPR-like"/>
    <property type="match status" value="1"/>
</dbReference>
<sequence>MLRPEITAARQLLAGERAEEAISALRSLLRREHDAQAWYHLARCYVVAGEEERARAILRNIWRRLPSVHVVDLVTAGVPVGMAHAFDDMRLLYFAVPKCASSTVKDAFLVARGERPAGERSHRRTSRHARPVPFADLKTRYSDHTSFTVIRHPRERLRSYWRKNVSEARSLMRESQGKDVFYGLSTSPSYDEIIADFHRYRAVFRDFRHHTDTLVGFLGREPGRIDRIFRMEELDEALALVAGRGGVEIPPLRNMRSQGEALEIGRAT</sequence>
<accession>V4RD69</accession>
<dbReference type="GO" id="GO:0016020">
    <property type="term" value="C:membrane"/>
    <property type="evidence" value="ECO:0007669"/>
    <property type="project" value="InterPro"/>
</dbReference>
<dbReference type="GO" id="GO:0008146">
    <property type="term" value="F:sulfotransferase activity"/>
    <property type="evidence" value="ECO:0007669"/>
    <property type="project" value="InterPro"/>
</dbReference>
<dbReference type="AlphaFoldDB" id="V4RD69"/>
<comment type="caution">
    <text evidence="1">The sequence shown here is derived from an EMBL/GenBank/DDBJ whole genome shotgun (WGS) entry which is preliminary data.</text>
</comment>
<proteinExistence type="predicted"/>
<dbReference type="Pfam" id="PF14559">
    <property type="entry name" value="TPR_19"/>
    <property type="match status" value="1"/>
</dbReference>
<dbReference type="RefSeq" id="WP_023433520.1">
    <property type="nucleotide sequence ID" value="NZ_AWXZ01000039.1"/>
</dbReference>
<reference evidence="1 2" key="1">
    <citation type="journal article" date="2014" name="Genome Announc.">
        <title>Draft Genome Sequence of Lutibaculum baratangense Strain AMV1T, Isolated from a Mud Volcano in Andamans, India.</title>
        <authorList>
            <person name="Singh A."/>
            <person name="Sreenivas A."/>
            <person name="Sathyanarayana Reddy G."/>
            <person name="Pinnaka A.K."/>
            <person name="Shivaji S."/>
        </authorList>
    </citation>
    <scope>NUCLEOTIDE SEQUENCE [LARGE SCALE GENOMIC DNA]</scope>
    <source>
        <strain evidence="1 2">AMV1</strain>
    </source>
</reference>
<dbReference type="Gene3D" id="1.25.40.10">
    <property type="entry name" value="Tetratricopeptide repeat domain"/>
    <property type="match status" value="1"/>
</dbReference>
<name>V4RD69_9HYPH</name>
<dbReference type="eggNOG" id="COG0457">
    <property type="taxonomic scope" value="Bacteria"/>
</dbReference>
<dbReference type="Pfam" id="PF03567">
    <property type="entry name" value="Sulfotransfer_2"/>
    <property type="match status" value="1"/>
</dbReference>
<protein>
    <recommendedName>
        <fullName evidence="3">Sulfotransferase family protein</fullName>
    </recommendedName>
</protein>
<dbReference type="InterPro" id="IPR005331">
    <property type="entry name" value="Sulfotransferase"/>
</dbReference>
<dbReference type="EMBL" id="AWXZ01000039">
    <property type="protein sequence ID" value="ESR23334.1"/>
    <property type="molecule type" value="Genomic_DNA"/>
</dbReference>
<dbReference type="OrthoDB" id="554104at2"/>
<dbReference type="STRING" id="631454.N177_3402"/>
<keyword evidence="2" id="KW-1185">Reference proteome</keyword>
<organism evidence="1 2">
    <name type="scientific">Lutibaculum baratangense AMV1</name>
    <dbReference type="NCBI Taxonomy" id="631454"/>
    <lineage>
        <taxon>Bacteria</taxon>
        <taxon>Pseudomonadati</taxon>
        <taxon>Pseudomonadota</taxon>
        <taxon>Alphaproteobacteria</taxon>
        <taxon>Hyphomicrobiales</taxon>
        <taxon>Tepidamorphaceae</taxon>
        <taxon>Lutibaculum</taxon>
    </lineage>
</organism>
<evidence type="ECO:0000313" key="1">
    <source>
        <dbReference type="EMBL" id="ESR23334.1"/>
    </source>
</evidence>
<dbReference type="InterPro" id="IPR011990">
    <property type="entry name" value="TPR-like_helical_dom_sf"/>
</dbReference>